<keyword evidence="7" id="KW-0812">Transmembrane</keyword>
<keyword evidence="10" id="KW-1185">Reference proteome</keyword>
<accession>A0A443SK10</accession>
<dbReference type="OrthoDB" id="6262482at2759"/>
<keyword evidence="3" id="KW-0964">Secreted</keyword>
<dbReference type="STRING" id="299467.A0A443SK10"/>
<dbReference type="InterPro" id="IPR008979">
    <property type="entry name" value="Galactose-bd-like_sf"/>
</dbReference>
<gene>
    <name evidence="9" type="ORF">B4U80_03954</name>
</gene>
<dbReference type="Proteomes" id="UP000288716">
    <property type="component" value="Unassembled WGS sequence"/>
</dbReference>
<dbReference type="PROSITE" id="PS50022">
    <property type="entry name" value="FA58C_3"/>
    <property type="match status" value="1"/>
</dbReference>
<comment type="caution">
    <text evidence="9">The sequence shown here is derived from an EMBL/GenBank/DDBJ whole genome shotgun (WGS) entry which is preliminary data.</text>
</comment>
<dbReference type="GO" id="GO:0005576">
    <property type="term" value="C:extracellular region"/>
    <property type="evidence" value="ECO:0007669"/>
    <property type="project" value="UniProtKB-SubCell"/>
</dbReference>
<evidence type="ECO:0000313" key="10">
    <source>
        <dbReference type="Proteomes" id="UP000288716"/>
    </source>
</evidence>
<dbReference type="VEuPathDB" id="VectorBase:LDEU004176"/>
<dbReference type="InterPro" id="IPR000421">
    <property type="entry name" value="FA58C"/>
</dbReference>
<keyword evidence="7" id="KW-1133">Transmembrane helix</keyword>
<dbReference type="SUPFAM" id="SSF49785">
    <property type="entry name" value="Galactose-binding domain-like"/>
    <property type="match status" value="1"/>
</dbReference>
<evidence type="ECO:0000256" key="7">
    <source>
        <dbReference type="SAM" id="Phobius"/>
    </source>
</evidence>
<evidence type="ECO:0000256" key="1">
    <source>
        <dbReference type="ARBA" id="ARBA00004184"/>
    </source>
</evidence>
<dbReference type="AlphaFoldDB" id="A0A443SK10"/>
<dbReference type="PANTHER" id="PTHR46806">
    <property type="entry name" value="F5/8 TYPE C DOMAIN-CONTAINING PROTEIN"/>
    <property type="match status" value="1"/>
</dbReference>
<dbReference type="Gene3D" id="2.60.120.260">
    <property type="entry name" value="Galactose-binding domain-like"/>
    <property type="match status" value="1"/>
</dbReference>
<dbReference type="PANTHER" id="PTHR46806:SF5">
    <property type="entry name" value="F5_8 TYPE C DOMAIN-CONTAINING PROTEIN"/>
    <property type="match status" value="1"/>
</dbReference>
<evidence type="ECO:0000259" key="8">
    <source>
        <dbReference type="PROSITE" id="PS50022"/>
    </source>
</evidence>
<comment type="subcellular location">
    <subcellularLocation>
        <location evidence="1">Endomembrane system</location>
        <topology evidence="1">Peripheral membrane protein</topology>
    </subcellularLocation>
    <subcellularLocation>
        <location evidence="2">Secreted</location>
    </subcellularLocation>
</comment>
<organism evidence="9 10">
    <name type="scientific">Leptotrombidium deliense</name>
    <dbReference type="NCBI Taxonomy" id="299467"/>
    <lineage>
        <taxon>Eukaryota</taxon>
        <taxon>Metazoa</taxon>
        <taxon>Ecdysozoa</taxon>
        <taxon>Arthropoda</taxon>
        <taxon>Chelicerata</taxon>
        <taxon>Arachnida</taxon>
        <taxon>Acari</taxon>
        <taxon>Acariformes</taxon>
        <taxon>Trombidiformes</taxon>
        <taxon>Prostigmata</taxon>
        <taxon>Anystina</taxon>
        <taxon>Parasitengona</taxon>
        <taxon>Trombiculoidea</taxon>
        <taxon>Trombiculidae</taxon>
        <taxon>Leptotrombidium</taxon>
    </lineage>
</organism>
<protein>
    <recommendedName>
        <fullName evidence="8">F5/8 type C domain-containing protein</fullName>
    </recommendedName>
</protein>
<dbReference type="GO" id="GO:0007155">
    <property type="term" value="P:cell adhesion"/>
    <property type="evidence" value="ECO:0007669"/>
    <property type="project" value="UniProtKB-KW"/>
</dbReference>
<dbReference type="Pfam" id="PF00754">
    <property type="entry name" value="F5_F8_type_C"/>
    <property type="match status" value="1"/>
</dbReference>
<keyword evidence="6" id="KW-1015">Disulfide bond</keyword>
<keyword evidence="4" id="KW-0130">Cell adhesion</keyword>
<sequence length="92" mass="10725">LFEGNTDGSTPKTHYFETPIIAQYIRINPTRWNARISMRVQLYGCHYGELYFNVIVLLLLLALFCFTVSVSFQNKNISLNIIDVILNFFIFL</sequence>
<name>A0A443SK10_9ACAR</name>
<evidence type="ECO:0000313" key="9">
    <source>
        <dbReference type="EMBL" id="RWS27860.1"/>
    </source>
</evidence>
<feature type="domain" description="F5/8 type C" evidence="8">
    <location>
        <begin position="1"/>
        <end position="45"/>
    </location>
</feature>
<evidence type="ECO:0000256" key="2">
    <source>
        <dbReference type="ARBA" id="ARBA00004613"/>
    </source>
</evidence>
<dbReference type="GO" id="GO:0005886">
    <property type="term" value="C:plasma membrane"/>
    <property type="evidence" value="ECO:0007669"/>
    <property type="project" value="TreeGrafter"/>
</dbReference>
<evidence type="ECO:0000256" key="4">
    <source>
        <dbReference type="ARBA" id="ARBA00022889"/>
    </source>
</evidence>
<evidence type="ECO:0000256" key="3">
    <source>
        <dbReference type="ARBA" id="ARBA00022525"/>
    </source>
</evidence>
<keyword evidence="5 7" id="KW-0472">Membrane</keyword>
<dbReference type="InterPro" id="IPR050633">
    <property type="entry name" value="Neuropilin_MCO_CoagFactor"/>
</dbReference>
<dbReference type="EMBL" id="NCKV01001728">
    <property type="protein sequence ID" value="RWS27860.1"/>
    <property type="molecule type" value="Genomic_DNA"/>
</dbReference>
<reference evidence="9 10" key="1">
    <citation type="journal article" date="2018" name="Gigascience">
        <title>Genomes of trombidid mites reveal novel predicted allergens and laterally-transferred genes associated with secondary metabolism.</title>
        <authorList>
            <person name="Dong X."/>
            <person name="Chaisiri K."/>
            <person name="Xia D."/>
            <person name="Armstrong S.D."/>
            <person name="Fang Y."/>
            <person name="Donnelly M.J."/>
            <person name="Kadowaki T."/>
            <person name="McGarry J.W."/>
            <person name="Darby A.C."/>
            <person name="Makepeace B.L."/>
        </authorList>
    </citation>
    <scope>NUCLEOTIDE SEQUENCE [LARGE SCALE GENOMIC DNA]</scope>
    <source>
        <strain evidence="9">UoL-UT</strain>
    </source>
</reference>
<feature type="transmembrane region" description="Helical" evidence="7">
    <location>
        <begin position="50"/>
        <end position="72"/>
    </location>
</feature>
<evidence type="ECO:0000256" key="5">
    <source>
        <dbReference type="ARBA" id="ARBA00023136"/>
    </source>
</evidence>
<feature type="non-terminal residue" evidence="9">
    <location>
        <position position="1"/>
    </location>
</feature>
<dbReference type="GO" id="GO:0038023">
    <property type="term" value="F:signaling receptor activity"/>
    <property type="evidence" value="ECO:0007669"/>
    <property type="project" value="TreeGrafter"/>
</dbReference>
<proteinExistence type="predicted"/>
<dbReference type="GO" id="GO:0012505">
    <property type="term" value="C:endomembrane system"/>
    <property type="evidence" value="ECO:0007669"/>
    <property type="project" value="UniProtKB-SubCell"/>
</dbReference>
<evidence type="ECO:0000256" key="6">
    <source>
        <dbReference type="ARBA" id="ARBA00023157"/>
    </source>
</evidence>